<accession>A0AAD6TFH7</accession>
<gene>
    <name evidence="2" type="ORF">C8F04DRAFT_1174856</name>
</gene>
<evidence type="ECO:0000313" key="2">
    <source>
        <dbReference type="EMBL" id="KAJ7044426.1"/>
    </source>
</evidence>
<dbReference type="EMBL" id="JARJCM010000007">
    <property type="protein sequence ID" value="KAJ7044426.1"/>
    <property type="molecule type" value="Genomic_DNA"/>
</dbReference>
<evidence type="ECO:0000313" key="3">
    <source>
        <dbReference type="Proteomes" id="UP001218188"/>
    </source>
</evidence>
<reference evidence="2" key="1">
    <citation type="submission" date="2023-03" db="EMBL/GenBank/DDBJ databases">
        <title>Massive genome expansion in bonnet fungi (Mycena s.s.) driven by repeated elements and novel gene families across ecological guilds.</title>
        <authorList>
            <consortium name="Lawrence Berkeley National Laboratory"/>
            <person name="Harder C.B."/>
            <person name="Miyauchi S."/>
            <person name="Viragh M."/>
            <person name="Kuo A."/>
            <person name="Thoen E."/>
            <person name="Andreopoulos B."/>
            <person name="Lu D."/>
            <person name="Skrede I."/>
            <person name="Drula E."/>
            <person name="Henrissat B."/>
            <person name="Morin E."/>
            <person name="Kohler A."/>
            <person name="Barry K."/>
            <person name="LaButti K."/>
            <person name="Morin E."/>
            <person name="Salamov A."/>
            <person name="Lipzen A."/>
            <person name="Mereny Z."/>
            <person name="Hegedus B."/>
            <person name="Baldrian P."/>
            <person name="Stursova M."/>
            <person name="Weitz H."/>
            <person name="Taylor A."/>
            <person name="Grigoriev I.V."/>
            <person name="Nagy L.G."/>
            <person name="Martin F."/>
            <person name="Kauserud H."/>
        </authorList>
    </citation>
    <scope>NUCLEOTIDE SEQUENCE</scope>
    <source>
        <strain evidence="2">CBHHK200</strain>
    </source>
</reference>
<comment type="caution">
    <text evidence="2">The sequence shown here is derived from an EMBL/GenBank/DDBJ whole genome shotgun (WGS) entry which is preliminary data.</text>
</comment>
<name>A0AAD6TFH7_9AGAR</name>
<keyword evidence="3" id="KW-1185">Reference proteome</keyword>
<dbReference type="Proteomes" id="UP001218188">
    <property type="component" value="Unassembled WGS sequence"/>
</dbReference>
<sequence>MARHAKALPDLRCLPCKEADPELFGKWIPKSSLPGHLKSDIHSAHAANHPRRLQELAENAQKLQDVYSGAEAQTGGSHPQEPHNPLPSMFDDHQDDWAHTPTYADYAAAGLTAPIIPSGMELYDPEEQRNRLRAEVERMLAQSEQDDEEDDIALPIDPEDGEDELDDDMAYTQVPADAAYFPYPNKVTMLLDVLDNLLRLRMSSNQFKMILWILKECKVSAVPSYNSFRKTQDRLRKACGSEPKAYTSSVGNRFFVNDIRETIARDFANPEVAKHLQFYPEETTGPISEVWQAQRWKE</sequence>
<feature type="region of interest" description="Disordered" evidence="1">
    <location>
        <begin position="68"/>
        <end position="88"/>
    </location>
</feature>
<organism evidence="2 3">
    <name type="scientific">Mycena alexandri</name>
    <dbReference type="NCBI Taxonomy" id="1745969"/>
    <lineage>
        <taxon>Eukaryota</taxon>
        <taxon>Fungi</taxon>
        <taxon>Dikarya</taxon>
        <taxon>Basidiomycota</taxon>
        <taxon>Agaricomycotina</taxon>
        <taxon>Agaricomycetes</taxon>
        <taxon>Agaricomycetidae</taxon>
        <taxon>Agaricales</taxon>
        <taxon>Marasmiineae</taxon>
        <taxon>Mycenaceae</taxon>
        <taxon>Mycena</taxon>
    </lineage>
</organism>
<dbReference type="AlphaFoldDB" id="A0AAD6TFH7"/>
<proteinExistence type="predicted"/>
<protein>
    <submittedName>
        <fullName evidence="2">Uncharacterized protein</fullName>
    </submittedName>
</protein>
<evidence type="ECO:0000256" key="1">
    <source>
        <dbReference type="SAM" id="MobiDB-lite"/>
    </source>
</evidence>